<keyword evidence="5" id="KW-0812">Transmembrane</keyword>
<dbReference type="Pfam" id="PF13641">
    <property type="entry name" value="Glyco_tranf_2_3"/>
    <property type="match status" value="1"/>
</dbReference>
<dbReference type="EMBL" id="BONQ01000077">
    <property type="protein sequence ID" value="GIG46862.1"/>
    <property type="molecule type" value="Genomic_DNA"/>
</dbReference>
<dbReference type="AlphaFoldDB" id="A0A919PNI1"/>
<dbReference type="InterPro" id="IPR011330">
    <property type="entry name" value="Glyco_hydro/deAcase_b/a-brl"/>
</dbReference>
<evidence type="ECO:0000256" key="4">
    <source>
        <dbReference type="SAM" id="MobiDB-lite"/>
    </source>
</evidence>
<dbReference type="InterPro" id="IPR029044">
    <property type="entry name" value="Nucleotide-diphossugar_trans"/>
</dbReference>
<reference evidence="7" key="1">
    <citation type="submission" date="2021-01" db="EMBL/GenBank/DDBJ databases">
        <title>Whole genome shotgun sequence of Dactylosporangium siamense NBRC 106093.</title>
        <authorList>
            <person name="Komaki H."/>
            <person name="Tamura T."/>
        </authorList>
    </citation>
    <scope>NUCLEOTIDE SEQUENCE</scope>
    <source>
        <strain evidence="7">NBRC 106093</strain>
    </source>
</reference>
<feature type="transmembrane region" description="Helical" evidence="5">
    <location>
        <begin position="615"/>
        <end position="633"/>
    </location>
</feature>
<dbReference type="RefSeq" id="WP_239136139.1">
    <property type="nucleotide sequence ID" value="NZ_BAAAVW010000016.1"/>
</dbReference>
<organism evidence="7 8">
    <name type="scientific">Dactylosporangium siamense</name>
    <dbReference type="NCBI Taxonomy" id="685454"/>
    <lineage>
        <taxon>Bacteria</taxon>
        <taxon>Bacillati</taxon>
        <taxon>Actinomycetota</taxon>
        <taxon>Actinomycetes</taxon>
        <taxon>Micromonosporales</taxon>
        <taxon>Micromonosporaceae</taxon>
        <taxon>Dactylosporangium</taxon>
    </lineage>
</organism>
<proteinExistence type="inferred from homology"/>
<dbReference type="Gene3D" id="3.90.550.10">
    <property type="entry name" value="Spore Coat Polysaccharide Biosynthesis Protein SpsA, Chain A"/>
    <property type="match status" value="1"/>
</dbReference>
<feature type="transmembrane region" description="Helical" evidence="5">
    <location>
        <begin position="581"/>
        <end position="609"/>
    </location>
</feature>
<comment type="similarity">
    <text evidence="1">Belongs to the glycosyltransferase 2 family.</text>
</comment>
<gene>
    <name evidence="7" type="ORF">Dsi01nite_049030</name>
</gene>
<dbReference type="Gene3D" id="3.20.20.370">
    <property type="entry name" value="Glycoside hydrolase/deacetylase"/>
    <property type="match status" value="1"/>
</dbReference>
<dbReference type="GO" id="GO:0016810">
    <property type="term" value="F:hydrolase activity, acting on carbon-nitrogen (but not peptide) bonds"/>
    <property type="evidence" value="ECO:0007669"/>
    <property type="project" value="InterPro"/>
</dbReference>
<keyword evidence="3 7" id="KW-0808">Transferase</keyword>
<keyword evidence="8" id="KW-1185">Reference proteome</keyword>
<dbReference type="PANTHER" id="PTHR43630:SF1">
    <property type="entry name" value="POLY-BETA-1,6-N-ACETYL-D-GLUCOSAMINE SYNTHASE"/>
    <property type="match status" value="1"/>
</dbReference>
<dbReference type="PROSITE" id="PS51677">
    <property type="entry name" value="NODB"/>
    <property type="match status" value="1"/>
</dbReference>
<evidence type="ECO:0000256" key="2">
    <source>
        <dbReference type="ARBA" id="ARBA00022676"/>
    </source>
</evidence>
<evidence type="ECO:0000313" key="8">
    <source>
        <dbReference type="Proteomes" id="UP000660611"/>
    </source>
</evidence>
<feature type="region of interest" description="Disordered" evidence="4">
    <location>
        <begin position="688"/>
        <end position="769"/>
    </location>
</feature>
<keyword evidence="2" id="KW-0328">Glycosyltransferase</keyword>
<evidence type="ECO:0000256" key="3">
    <source>
        <dbReference type="ARBA" id="ARBA00022679"/>
    </source>
</evidence>
<evidence type="ECO:0000256" key="5">
    <source>
        <dbReference type="SAM" id="Phobius"/>
    </source>
</evidence>
<accession>A0A919PNI1</accession>
<dbReference type="InterPro" id="IPR002509">
    <property type="entry name" value="NODB_dom"/>
</dbReference>
<evidence type="ECO:0000313" key="7">
    <source>
        <dbReference type="EMBL" id="GIG46862.1"/>
    </source>
</evidence>
<dbReference type="CDD" id="cd06423">
    <property type="entry name" value="CESA_like"/>
    <property type="match status" value="1"/>
</dbReference>
<evidence type="ECO:0000259" key="6">
    <source>
        <dbReference type="PROSITE" id="PS51677"/>
    </source>
</evidence>
<keyword evidence="5" id="KW-1133">Transmembrane helix</keyword>
<feature type="compositionally biased region" description="Basic and acidic residues" evidence="4">
    <location>
        <begin position="758"/>
        <end position="769"/>
    </location>
</feature>
<dbReference type="GO" id="GO:0005975">
    <property type="term" value="P:carbohydrate metabolic process"/>
    <property type="evidence" value="ECO:0007669"/>
    <property type="project" value="InterPro"/>
</dbReference>
<keyword evidence="5" id="KW-0472">Membrane</keyword>
<dbReference type="Pfam" id="PF01522">
    <property type="entry name" value="Polysacc_deac_1"/>
    <property type="match status" value="1"/>
</dbReference>
<dbReference type="SUPFAM" id="SSF53448">
    <property type="entry name" value="Nucleotide-diphospho-sugar transferases"/>
    <property type="match status" value="1"/>
</dbReference>
<protein>
    <submittedName>
        <fullName evidence="7">Bi-functional transferase/deacetylase</fullName>
    </submittedName>
</protein>
<dbReference type="Proteomes" id="UP000660611">
    <property type="component" value="Unassembled WGS sequence"/>
</dbReference>
<comment type="caution">
    <text evidence="7">The sequence shown here is derived from an EMBL/GenBank/DDBJ whole genome shotgun (WGS) entry which is preliminary data.</text>
</comment>
<dbReference type="GO" id="GO:0016757">
    <property type="term" value="F:glycosyltransferase activity"/>
    <property type="evidence" value="ECO:0007669"/>
    <property type="project" value="UniProtKB-KW"/>
</dbReference>
<sequence length="769" mass="81306">MARHVSRRAPRAHWLLLLLGMAVLLAELCLNGWVTGVGGEQGPAPVTGASVLPAGTGPVLQVDAGGAVRSAAIPAGAVALTFDDGPDPRWTPLILDALRRHHARATFFVVGARVNQHPELVRRIVAEGHELGVHTFTHADLATLPAWRQRLELDLTRNAIAAATGRTVRLMRPPYSSTPSALPDLATVRAASGYLTVLTDRDTEDWRRPGVDAIVAAALPAATGPGAVVMLHDGGGDRSQTVAAVERIVSGAGGPRFVTVSEGIGLPPDEPAGAGTVARGHALRWAQAGAGWVSAAMWWLIVAGTALALLRLAVQVIAARRHARRAAAQGRRPLRSFGLVSVVVPAYNEAANIAATVRSLVGNDYPQLEVIVVDDGSTDATAAVVTRLGLPGVRLIRQANAGKPAALNAGVAAARGQLLVLVDGDTVFEPDAVGRLVQPFADPSVGAVSGNTKVANRGGLLGRWQHLEYVVGFNLDRRMFDLGECMPTIPGAIGAFRRAALLDVDGVPGDTLAEDTDLTMAVLRAGWRAVYAERAVAWTEAPATLRQLWRQRYRWCYGTMQAAWKHRRALRERGQLGRRGLVYLAVFQMLLPLTAPLVDVYAVYSLFFLPPAQVAAVWCGFTALQVLAAGYALRLDRERLGSLWTVPLQQVVYRQLLYLVVVQSTVAALLGGRQRWQVMARTGLAAAAVPPQRGPSGAAPGHEPTGVEPVHGPAGFAPSQSPAGIAPSHEPAGIAPSQSPAGIVPSHEPAGFAPRRRTTPDRPGRPGRP</sequence>
<dbReference type="PANTHER" id="PTHR43630">
    <property type="entry name" value="POLY-BETA-1,6-N-ACETYL-D-GLUCOSAMINE SYNTHASE"/>
    <property type="match status" value="1"/>
</dbReference>
<evidence type="ECO:0000256" key="1">
    <source>
        <dbReference type="ARBA" id="ARBA00006739"/>
    </source>
</evidence>
<feature type="transmembrane region" description="Helical" evidence="5">
    <location>
        <begin position="296"/>
        <end position="314"/>
    </location>
</feature>
<dbReference type="SUPFAM" id="SSF88713">
    <property type="entry name" value="Glycoside hydrolase/deacetylase"/>
    <property type="match status" value="1"/>
</dbReference>
<name>A0A919PNI1_9ACTN</name>
<feature type="domain" description="NodB homology" evidence="6">
    <location>
        <begin position="76"/>
        <end position="260"/>
    </location>
</feature>